<dbReference type="AlphaFoldDB" id="A0A3D8Q409"/>
<comment type="caution">
    <text evidence="1">The sequence shown here is derived from an EMBL/GenBank/DDBJ whole genome shotgun (WGS) entry which is preliminary data.</text>
</comment>
<sequence length="618" mass="69944">MSQSSPLNARRDGSEEDQVHDLPFPASVITRFALFLTSGIPPNNVKTTLPLLAPEDIQALSSNYSTWAPAPFSQLPGAPLIRIASHISGLHDLVRFALTKNDMGRSEKAMKSRIWEGIAPVSEARWRAKGLDDHVNIGEAIGYLKLVIDVFKHFSQPNIQGQMREINNTVCAELDTFQDALKVVRQSKGEAAPTFNVMRLWQEYIKLQFGLMTVQARSWLFTRLKSLYTSWKNFMLEKFQGGRILNDTHGTVLIDHQAIAVLNQLLDLYQDAEYFLRIRSEGYFLPQGVHAAFANVANQAPEVTNRIYEDIERARRRDYEVSLKQVLDQRVAQRRASMPVPDFLEGISMVVDREFVQKGLQQEIENPLVPQVEPWVYDLQNKVGMQRFGFVAYRISYKESDEDWATFITKFESGLNSGWEGVLGADTIKGKAYLHWIDGKKEGLPEGDFAAVKKCVYNPDGYSLTRTPLTSLQSHFKSFSKSDMLLPGLDKTVCLALDAICISSFANTRAGDRKGDYHGFVTAIDCNDSDNGQRSLPRGYEGHVKIIDQLIWTDLYAQIAARHAQNLVEFWGLAARHPWAVYVGPAVGVRRKKWREMRDVLETMLKGWKDGGRNIPVR</sequence>
<evidence type="ECO:0000313" key="1">
    <source>
        <dbReference type="EMBL" id="RDW56583.1"/>
    </source>
</evidence>
<reference evidence="1 2" key="1">
    <citation type="journal article" date="2018" name="IMA Fungus">
        <title>IMA Genome-F 9: Draft genome sequence of Annulohypoxylon stygium, Aspergillus mulundensis, Berkeleyomyces basicola (syn. Thielaviopsis basicola), Ceratocystis smalleyi, two Cercospora beticola strains, Coleophoma cylindrospora, Fusarium fracticaudum, Phialophora cf. hyalina, and Morchella septimelata.</title>
        <authorList>
            <person name="Wingfield B.D."/>
            <person name="Bills G.F."/>
            <person name="Dong Y."/>
            <person name="Huang W."/>
            <person name="Nel W.J."/>
            <person name="Swalarsk-Parry B.S."/>
            <person name="Vaghefi N."/>
            <person name="Wilken P.M."/>
            <person name="An Z."/>
            <person name="de Beer Z.W."/>
            <person name="De Vos L."/>
            <person name="Chen L."/>
            <person name="Duong T.A."/>
            <person name="Gao Y."/>
            <person name="Hammerbacher A."/>
            <person name="Kikkert J.R."/>
            <person name="Li Y."/>
            <person name="Li H."/>
            <person name="Li K."/>
            <person name="Li Q."/>
            <person name="Liu X."/>
            <person name="Ma X."/>
            <person name="Naidoo K."/>
            <person name="Pethybridge S.J."/>
            <person name="Sun J."/>
            <person name="Steenkamp E.T."/>
            <person name="van der Nest M.A."/>
            <person name="van Wyk S."/>
            <person name="Wingfield M.J."/>
            <person name="Xiong C."/>
            <person name="Yue Q."/>
            <person name="Zhang X."/>
        </authorList>
    </citation>
    <scope>NUCLEOTIDE SEQUENCE [LARGE SCALE GENOMIC DNA]</scope>
    <source>
        <strain evidence="1 2">BP5796</strain>
    </source>
</reference>
<dbReference type="EMBL" id="PDLN01000025">
    <property type="protein sequence ID" value="RDW56583.1"/>
    <property type="molecule type" value="Genomic_DNA"/>
</dbReference>
<name>A0A3D8Q409_9HELO</name>
<organism evidence="1 2">
    <name type="scientific">Coleophoma crateriformis</name>
    <dbReference type="NCBI Taxonomy" id="565419"/>
    <lineage>
        <taxon>Eukaryota</taxon>
        <taxon>Fungi</taxon>
        <taxon>Dikarya</taxon>
        <taxon>Ascomycota</taxon>
        <taxon>Pezizomycotina</taxon>
        <taxon>Leotiomycetes</taxon>
        <taxon>Helotiales</taxon>
        <taxon>Dermateaceae</taxon>
        <taxon>Coleophoma</taxon>
    </lineage>
</organism>
<keyword evidence="2" id="KW-1185">Reference proteome</keyword>
<evidence type="ECO:0000313" key="2">
    <source>
        <dbReference type="Proteomes" id="UP000256328"/>
    </source>
</evidence>
<dbReference type="OrthoDB" id="3437405at2759"/>
<protein>
    <submittedName>
        <fullName evidence="1">Uncharacterized protein</fullName>
    </submittedName>
</protein>
<proteinExistence type="predicted"/>
<gene>
    <name evidence="1" type="ORF">BP5796_13048</name>
</gene>
<accession>A0A3D8Q409</accession>
<dbReference type="Proteomes" id="UP000256328">
    <property type="component" value="Unassembled WGS sequence"/>
</dbReference>